<dbReference type="InterPro" id="IPR027961">
    <property type="entry name" value="DUF4442"/>
</dbReference>
<comment type="caution">
    <text evidence="1">The sequence shown here is derived from an EMBL/GenBank/DDBJ whole genome shotgun (WGS) entry which is preliminary data.</text>
</comment>
<protein>
    <submittedName>
        <fullName evidence="1">DUF4442 domain-containing protein</fullName>
    </submittedName>
</protein>
<dbReference type="SUPFAM" id="SSF54637">
    <property type="entry name" value="Thioesterase/thiol ester dehydrase-isomerase"/>
    <property type="match status" value="1"/>
</dbReference>
<gene>
    <name evidence="1" type="ORF">FRY74_01250</name>
</gene>
<dbReference type="Pfam" id="PF14539">
    <property type="entry name" value="DUF4442"/>
    <property type="match status" value="1"/>
</dbReference>
<sequence length="149" mass="17432">MNRHLLKFGLNLWPPFIGTGIWIKEITSDYSYIKIEMKLKPWNKNIVGSHFGGSLYAMTDPFYMLMLLHLLGKDYIVWDKSAKINFIKPGKETVFAEFSLSKQQIEEIKHITDNQYKYEPTFNVAIKNIKGEVIAEVEKVLYIRKKNKA</sequence>
<dbReference type="AlphaFoldDB" id="A0A5C6RYW4"/>
<keyword evidence="2" id="KW-1185">Reference proteome</keyword>
<dbReference type="EMBL" id="VOOS01000001">
    <property type="protein sequence ID" value="TXB66840.1"/>
    <property type="molecule type" value="Genomic_DNA"/>
</dbReference>
<evidence type="ECO:0000313" key="2">
    <source>
        <dbReference type="Proteomes" id="UP000321721"/>
    </source>
</evidence>
<evidence type="ECO:0000313" key="1">
    <source>
        <dbReference type="EMBL" id="TXB66840.1"/>
    </source>
</evidence>
<proteinExistence type="predicted"/>
<dbReference type="Proteomes" id="UP000321721">
    <property type="component" value="Unassembled WGS sequence"/>
</dbReference>
<dbReference type="Gene3D" id="3.10.129.10">
    <property type="entry name" value="Hotdog Thioesterase"/>
    <property type="match status" value="1"/>
</dbReference>
<dbReference type="InterPro" id="IPR029069">
    <property type="entry name" value="HotDog_dom_sf"/>
</dbReference>
<dbReference type="RefSeq" id="WP_147097832.1">
    <property type="nucleotide sequence ID" value="NZ_VOOS01000001.1"/>
</dbReference>
<reference evidence="1 2" key="1">
    <citation type="submission" date="2019-08" db="EMBL/GenBank/DDBJ databases">
        <title>Genome of Vicingus serpentipes NCIMB 15042.</title>
        <authorList>
            <person name="Bowman J.P."/>
        </authorList>
    </citation>
    <scope>NUCLEOTIDE SEQUENCE [LARGE SCALE GENOMIC DNA]</scope>
    <source>
        <strain evidence="1 2">NCIMB 15042</strain>
    </source>
</reference>
<organism evidence="1 2">
    <name type="scientific">Vicingus serpentipes</name>
    <dbReference type="NCBI Taxonomy" id="1926625"/>
    <lineage>
        <taxon>Bacteria</taxon>
        <taxon>Pseudomonadati</taxon>
        <taxon>Bacteroidota</taxon>
        <taxon>Flavobacteriia</taxon>
        <taxon>Flavobacteriales</taxon>
        <taxon>Vicingaceae</taxon>
        <taxon>Vicingus</taxon>
    </lineage>
</organism>
<accession>A0A5C6RYW4</accession>
<dbReference type="OrthoDB" id="9814774at2"/>
<name>A0A5C6RYW4_9FLAO</name>